<organism evidence="2">
    <name type="scientific">Serpula lacrymans var. lacrymans (strain S7.3)</name>
    <name type="common">Dry rot fungus</name>
    <dbReference type="NCBI Taxonomy" id="936435"/>
    <lineage>
        <taxon>Eukaryota</taxon>
        <taxon>Fungi</taxon>
        <taxon>Dikarya</taxon>
        <taxon>Basidiomycota</taxon>
        <taxon>Agaricomycotina</taxon>
        <taxon>Agaricomycetes</taxon>
        <taxon>Agaricomycetidae</taxon>
        <taxon>Boletales</taxon>
        <taxon>Coniophorineae</taxon>
        <taxon>Serpulaceae</taxon>
        <taxon>Serpula</taxon>
    </lineage>
</organism>
<name>F8Q2A2_SERL3</name>
<accession>F8Q2A2</accession>
<dbReference type="EMBL" id="GL945482">
    <property type="protein sequence ID" value="EGN97313.1"/>
    <property type="molecule type" value="Genomic_DNA"/>
</dbReference>
<dbReference type="AlphaFoldDB" id="F8Q2A2"/>
<feature type="non-terminal residue" evidence="1">
    <location>
        <position position="71"/>
    </location>
</feature>
<proteinExistence type="predicted"/>
<dbReference type="HOGENOM" id="CLU_2747154_0_0_1"/>
<evidence type="ECO:0000313" key="2">
    <source>
        <dbReference type="Proteomes" id="UP000008063"/>
    </source>
</evidence>
<evidence type="ECO:0000313" key="1">
    <source>
        <dbReference type="EMBL" id="EGN97313.1"/>
    </source>
</evidence>
<reference evidence="2" key="1">
    <citation type="journal article" date="2011" name="Science">
        <title>The plant cell wall-decomposing machinery underlies the functional diversity of forest fungi.</title>
        <authorList>
            <person name="Eastwood D.C."/>
            <person name="Floudas D."/>
            <person name="Binder M."/>
            <person name="Majcherczyk A."/>
            <person name="Schneider P."/>
            <person name="Aerts A."/>
            <person name="Asiegbu F.O."/>
            <person name="Baker S.E."/>
            <person name="Barry K."/>
            <person name="Bendiksby M."/>
            <person name="Blumentritt M."/>
            <person name="Coutinho P.M."/>
            <person name="Cullen D."/>
            <person name="de Vries R.P."/>
            <person name="Gathman A."/>
            <person name="Goodell B."/>
            <person name="Henrissat B."/>
            <person name="Ihrmark K."/>
            <person name="Kauserud H."/>
            <person name="Kohler A."/>
            <person name="LaButti K."/>
            <person name="Lapidus A."/>
            <person name="Lavin J.L."/>
            <person name="Lee Y.-H."/>
            <person name="Lindquist E."/>
            <person name="Lilly W."/>
            <person name="Lucas S."/>
            <person name="Morin E."/>
            <person name="Murat C."/>
            <person name="Oguiza J.A."/>
            <person name="Park J."/>
            <person name="Pisabarro A.G."/>
            <person name="Riley R."/>
            <person name="Rosling A."/>
            <person name="Salamov A."/>
            <person name="Schmidt O."/>
            <person name="Schmutz J."/>
            <person name="Skrede I."/>
            <person name="Stenlid J."/>
            <person name="Wiebenga A."/>
            <person name="Xie X."/>
            <person name="Kuees U."/>
            <person name="Hibbett D.S."/>
            <person name="Hoffmeister D."/>
            <person name="Hoegberg N."/>
            <person name="Martin F."/>
            <person name="Grigoriev I.V."/>
            <person name="Watkinson S.C."/>
        </authorList>
    </citation>
    <scope>NUCLEOTIDE SEQUENCE [LARGE SCALE GENOMIC DNA]</scope>
    <source>
        <strain evidence="2">strain S7.3</strain>
    </source>
</reference>
<keyword evidence="2" id="KW-1185">Reference proteome</keyword>
<gene>
    <name evidence="1" type="ORF">SERLA73DRAFT_183990</name>
</gene>
<protein>
    <submittedName>
        <fullName evidence="1">Uncharacterized protein</fullName>
    </submittedName>
</protein>
<dbReference type="InParanoid" id="F8Q2A2"/>
<sequence length="71" mass="8109">MTDQTLRHVIQPRACIGVITCLANFLIHPHPGAKHIDTKAWYCYCILGWKTNESRLGLPFGIELRWIYVAG</sequence>
<dbReference type="Proteomes" id="UP000008063">
    <property type="component" value="Unassembled WGS sequence"/>
</dbReference>